<feature type="region of interest" description="Disordered" evidence="19">
    <location>
        <begin position="1"/>
        <end position="22"/>
    </location>
</feature>
<dbReference type="Gene3D" id="1.10.510.10">
    <property type="entry name" value="Transferase(Phosphotransferase) domain 1"/>
    <property type="match status" value="1"/>
</dbReference>
<name>A0AAN8AQM1_ELEMC</name>
<evidence type="ECO:0000256" key="16">
    <source>
        <dbReference type="PROSITE-ProRule" id="PRU00192"/>
    </source>
</evidence>
<comment type="activity regulation">
    <text evidence="13">Homodimerization via the leucine zipper domains is required for autophosphorylation.</text>
</comment>
<keyword evidence="5 13" id="KW-0723">Serine/threonine-protein kinase</keyword>
<feature type="region of interest" description="Disordered" evidence="19">
    <location>
        <begin position="709"/>
        <end position="748"/>
    </location>
</feature>
<dbReference type="SMART" id="SM00326">
    <property type="entry name" value="SH3"/>
    <property type="match status" value="1"/>
</dbReference>
<dbReference type="PROSITE" id="PS50011">
    <property type="entry name" value="PROTEIN_KINASE_DOM"/>
    <property type="match status" value="1"/>
</dbReference>
<dbReference type="InterPro" id="IPR001245">
    <property type="entry name" value="Ser-Thr/Tyr_kinase_cat_dom"/>
</dbReference>
<keyword evidence="10 13" id="KW-0067">ATP-binding</keyword>
<evidence type="ECO:0000256" key="12">
    <source>
        <dbReference type="ARBA" id="ARBA00048329"/>
    </source>
</evidence>
<feature type="compositionally biased region" description="Basic and acidic residues" evidence="19">
    <location>
        <begin position="655"/>
        <end position="667"/>
    </location>
</feature>
<evidence type="ECO:0000256" key="8">
    <source>
        <dbReference type="ARBA" id="ARBA00022741"/>
    </source>
</evidence>
<dbReference type="InterPro" id="IPR017441">
    <property type="entry name" value="Protein_kinase_ATP_BS"/>
</dbReference>
<evidence type="ECO:0000256" key="14">
    <source>
        <dbReference type="PIRSR" id="PIRSR000556-1"/>
    </source>
</evidence>
<dbReference type="PIRSF" id="PIRSF000556">
    <property type="entry name" value="MAPKKK9_11"/>
    <property type="match status" value="1"/>
</dbReference>
<feature type="active site" description="Proton acceptor" evidence="14">
    <location>
        <position position="321"/>
    </location>
</feature>
<dbReference type="InterPro" id="IPR011009">
    <property type="entry name" value="Kinase-like_dom_sf"/>
</dbReference>
<keyword evidence="4 16" id="KW-0728">SH3 domain</keyword>
<dbReference type="EMBL" id="JAUZQC010000007">
    <property type="protein sequence ID" value="KAK5868693.1"/>
    <property type="molecule type" value="Genomic_DNA"/>
</dbReference>
<feature type="compositionally biased region" description="Low complexity" evidence="19">
    <location>
        <begin position="710"/>
        <end position="721"/>
    </location>
</feature>
<evidence type="ECO:0000256" key="6">
    <source>
        <dbReference type="ARBA" id="ARBA00022679"/>
    </source>
</evidence>
<keyword evidence="9 13" id="KW-0418">Kinase</keyword>
<dbReference type="GO" id="GO:0004706">
    <property type="term" value="F:JUN kinase kinase kinase activity"/>
    <property type="evidence" value="ECO:0007669"/>
    <property type="project" value="TreeGrafter"/>
</dbReference>
<dbReference type="EC" id="2.7.11.25" evidence="3 13"/>
<evidence type="ECO:0000259" key="21">
    <source>
        <dbReference type="PROSITE" id="PS50011"/>
    </source>
</evidence>
<dbReference type="Gene3D" id="3.30.200.20">
    <property type="entry name" value="Phosphorylase Kinase, domain 1"/>
    <property type="match status" value="1"/>
</dbReference>
<dbReference type="SMART" id="SM00220">
    <property type="entry name" value="S_TKc"/>
    <property type="match status" value="1"/>
</dbReference>
<feature type="compositionally biased region" description="Low complexity" evidence="19">
    <location>
        <begin position="1039"/>
        <end position="1064"/>
    </location>
</feature>
<keyword evidence="8 13" id="KW-0547">Nucleotide-binding</keyword>
<dbReference type="CDD" id="cd12059">
    <property type="entry name" value="SH3_MLK1-3"/>
    <property type="match status" value="1"/>
</dbReference>
<feature type="region of interest" description="Disordered" evidence="19">
    <location>
        <begin position="982"/>
        <end position="1088"/>
    </location>
</feature>
<organism evidence="22 23">
    <name type="scientific">Eleginops maclovinus</name>
    <name type="common">Patagonian blennie</name>
    <name type="synonym">Eleginus maclovinus</name>
    <dbReference type="NCBI Taxonomy" id="56733"/>
    <lineage>
        <taxon>Eukaryota</taxon>
        <taxon>Metazoa</taxon>
        <taxon>Chordata</taxon>
        <taxon>Craniata</taxon>
        <taxon>Vertebrata</taxon>
        <taxon>Euteleostomi</taxon>
        <taxon>Actinopterygii</taxon>
        <taxon>Neopterygii</taxon>
        <taxon>Teleostei</taxon>
        <taxon>Neoteleostei</taxon>
        <taxon>Acanthomorphata</taxon>
        <taxon>Eupercaria</taxon>
        <taxon>Perciformes</taxon>
        <taxon>Notothenioidei</taxon>
        <taxon>Eleginopidae</taxon>
        <taxon>Eleginops</taxon>
    </lineage>
</organism>
<feature type="binding site" evidence="15">
    <location>
        <begin position="203"/>
        <end position="211"/>
    </location>
    <ligand>
        <name>ATP</name>
        <dbReference type="ChEBI" id="CHEBI:30616"/>
    </ligand>
</feature>
<evidence type="ECO:0000259" key="20">
    <source>
        <dbReference type="PROSITE" id="PS50002"/>
    </source>
</evidence>
<dbReference type="PANTHER" id="PTHR44329">
    <property type="entry name" value="SERINE/THREONINE-PROTEIN KINASE TNNI3K-RELATED"/>
    <property type="match status" value="1"/>
</dbReference>
<dbReference type="Pfam" id="PF00018">
    <property type="entry name" value="SH3_1"/>
    <property type="match status" value="1"/>
</dbReference>
<evidence type="ECO:0000256" key="10">
    <source>
        <dbReference type="ARBA" id="ARBA00022840"/>
    </source>
</evidence>
<dbReference type="PROSITE" id="PS00107">
    <property type="entry name" value="PROTEIN_KINASE_ATP"/>
    <property type="match status" value="1"/>
</dbReference>
<dbReference type="PANTHER" id="PTHR44329:SF39">
    <property type="entry name" value="MITOGEN-ACTIVATED PROTEIN KINASE KINASE KINASE 10"/>
    <property type="match status" value="1"/>
</dbReference>
<evidence type="ECO:0000256" key="4">
    <source>
        <dbReference type="ARBA" id="ARBA00022443"/>
    </source>
</evidence>
<feature type="region of interest" description="Disordered" evidence="19">
    <location>
        <begin position="863"/>
        <end position="891"/>
    </location>
</feature>
<dbReference type="AlphaFoldDB" id="A0AAN8AQM1"/>
<comment type="catalytic activity">
    <reaction evidence="11 13">
        <text>L-threonyl-[protein] + ATP = O-phospho-L-threonyl-[protein] + ADP + H(+)</text>
        <dbReference type="Rhea" id="RHEA:46608"/>
        <dbReference type="Rhea" id="RHEA-COMP:11060"/>
        <dbReference type="Rhea" id="RHEA-COMP:11605"/>
        <dbReference type="ChEBI" id="CHEBI:15378"/>
        <dbReference type="ChEBI" id="CHEBI:30013"/>
        <dbReference type="ChEBI" id="CHEBI:30616"/>
        <dbReference type="ChEBI" id="CHEBI:61977"/>
        <dbReference type="ChEBI" id="CHEBI:456216"/>
        <dbReference type="EC" id="2.7.11.25"/>
    </reaction>
</comment>
<feature type="compositionally biased region" description="Basic and acidic residues" evidence="19">
    <location>
        <begin position="804"/>
        <end position="813"/>
    </location>
</feature>
<dbReference type="InterPro" id="IPR035779">
    <property type="entry name" value="MLK1-3_SH3"/>
</dbReference>
<keyword evidence="23" id="KW-1185">Reference proteome</keyword>
<comment type="subunit">
    <text evidence="13">Homodimer.</text>
</comment>
<evidence type="ECO:0000256" key="9">
    <source>
        <dbReference type="ARBA" id="ARBA00022777"/>
    </source>
</evidence>
<feature type="binding site" evidence="15 17">
    <location>
        <position position="224"/>
    </location>
    <ligand>
        <name>ATP</name>
        <dbReference type="ChEBI" id="CHEBI:30616"/>
    </ligand>
</feature>
<sequence length="1104" mass="120707">MDFVPELTEGKPTASNNSPAAMHPYGRASNTAAPLSCTSCGGCCSPPPPCLIPPEPPTSTTSSSSCLPPNMTPPPPMCSAPMVQVENGSSWNSSTFSSSPDSHPGHHCAANNPYWTAVFDYEATADEELTLRRGDLLEVLSKDFKVSGDEGWWTGKIQDKVGIFPCNYVTRGGAANYQQLTAGGVGDCPLEIDFSELFLEEVIGAGGFGKVYKGLWLLEEVAVKAARQDPDEDISVTAENVRQEARLFWMLRHPNIISLRGVCLREPNLCLVMEYARGGALNRALAGKKVPPRVLVNWAVQIATGMDYLHNQAFVPIIHRDLKSSNILILEPAEREDMGGRTLKITDFGLAREWHQTTKMSAAGTYAWMAPEVIKLSLFSKSSDVWSFGVLLWELLTGEVPYREIDALAVAYGVAMNKLTLPVPSTCPEPFAQLLAECWSPNPRSRPSFSSILRRLLAIEQSAMFQMPLESFHSLQEDWRLEIQQMFDELRAKEKELRSWEEALARAAEEQREQEEQLKRREQELAEREIDIVERELNIIIHQMYQEKPSVKKRKGNFKKSRLKLGRDSNSISLPSGFEHKITVQASPSVDKRKTQRSESTTPPASPGVIPRLRAIRLTPSDGSKTWGRSAVCKKEDLSTSKKKGRTWGPSSTLQKERVGGEEKLKSLGEGSKVWSSSAPNLGKSPKHAPMTAGFSSLNEMEECCEFEESPGSLLPSESSSNGAVEDSGPLWGGLGPNTSSCQGHGGLGPGASYQDSLRRCSQRKKSDMFLLGCASLLASVGLGQDLLPLGKVQVLQDEQELREEQRKKKDGLFQRTGRFRRSTSPPSRNLSLSLSRHHDSALPCMDPSPSVTLLSLSSLSDCNSTKSLLPSDPDEYPLTPMTGGKTPVAPPAPALNPLLDLRAESFKKEPNQSLTPTHVSAAMSRGHRRTPSDGAIRPRAQTMGHHRTPSDGSMPMPPPPGAPHRTTNRGTLEILDIPRLPDPSIIFPVPQRRKAPAPPIPDTPPLSLISPLERPKTLEFAPRPRPTPTRMRPDPWKLGSLSRTLSSSPSSSCDSPLGSGDSSASTARPTLMDMDVEGQSTDPTVPLCGKRQAAALCGQQYLL</sequence>
<accession>A0AAN8AQM1</accession>
<evidence type="ECO:0000256" key="11">
    <source>
        <dbReference type="ARBA" id="ARBA00047559"/>
    </source>
</evidence>
<gene>
    <name evidence="22" type="ORF">PBY51_009685</name>
</gene>
<reference evidence="22 23" key="1">
    <citation type="journal article" date="2023" name="Genes (Basel)">
        <title>Chromosome-Level Genome Assembly and Circadian Gene Repertoire of the Patagonia Blennie Eleginops maclovinus-The Closest Ancestral Proxy of Antarctic Cryonotothenioids.</title>
        <authorList>
            <person name="Cheng C.C."/>
            <person name="Rivera-Colon A.G."/>
            <person name="Minhas B.F."/>
            <person name="Wilson L."/>
            <person name="Rayamajhi N."/>
            <person name="Vargas-Chacoff L."/>
            <person name="Catchen J.M."/>
        </authorList>
    </citation>
    <scope>NUCLEOTIDE SEQUENCE [LARGE SCALE GENOMIC DNA]</scope>
    <source>
        <strain evidence="22">JMC-PN-2008</strain>
    </source>
</reference>
<dbReference type="PRINTS" id="PR00109">
    <property type="entry name" value="TYRKINASE"/>
</dbReference>
<keyword evidence="7" id="KW-0677">Repeat</keyword>
<dbReference type="PRINTS" id="PR00452">
    <property type="entry name" value="SH3DOMAIN"/>
</dbReference>
<dbReference type="FunFam" id="1.10.510.10:FF:000076">
    <property type="entry name" value="Mitogen-activated protein kinase kinase kinase"/>
    <property type="match status" value="1"/>
</dbReference>
<dbReference type="InterPro" id="IPR000719">
    <property type="entry name" value="Prot_kinase_dom"/>
</dbReference>
<feature type="domain" description="SH3" evidence="20">
    <location>
        <begin position="110"/>
        <end position="174"/>
    </location>
</feature>
<evidence type="ECO:0000256" key="18">
    <source>
        <dbReference type="SAM" id="Coils"/>
    </source>
</evidence>
<dbReference type="SUPFAM" id="SSF50044">
    <property type="entry name" value="SH3-domain"/>
    <property type="match status" value="1"/>
</dbReference>
<evidence type="ECO:0000256" key="17">
    <source>
        <dbReference type="PROSITE-ProRule" id="PRU10141"/>
    </source>
</evidence>
<feature type="domain" description="Protein kinase" evidence="21">
    <location>
        <begin position="197"/>
        <end position="465"/>
    </location>
</feature>
<proteinExistence type="inferred from homology"/>
<evidence type="ECO:0000256" key="15">
    <source>
        <dbReference type="PIRSR" id="PIRSR000556-2"/>
    </source>
</evidence>
<dbReference type="GO" id="GO:0043065">
    <property type="term" value="P:positive regulation of apoptotic process"/>
    <property type="evidence" value="ECO:0007669"/>
    <property type="project" value="TreeGrafter"/>
</dbReference>
<feature type="region of interest" description="Disordered" evidence="19">
    <location>
        <begin position="583"/>
        <end position="690"/>
    </location>
</feature>
<comment type="catalytic activity">
    <reaction evidence="12">
        <text>L-seryl-[protein] + ATP = O-phospho-L-seryl-[protein] + ADP + H(+)</text>
        <dbReference type="Rhea" id="RHEA:17989"/>
        <dbReference type="Rhea" id="RHEA-COMP:9863"/>
        <dbReference type="Rhea" id="RHEA-COMP:11604"/>
        <dbReference type="ChEBI" id="CHEBI:15378"/>
        <dbReference type="ChEBI" id="CHEBI:29999"/>
        <dbReference type="ChEBI" id="CHEBI:30616"/>
        <dbReference type="ChEBI" id="CHEBI:83421"/>
        <dbReference type="ChEBI" id="CHEBI:456216"/>
        <dbReference type="EC" id="2.7.11.25"/>
    </reaction>
</comment>
<feature type="region of interest" description="Disordered" evidence="19">
    <location>
        <begin position="909"/>
        <end position="969"/>
    </location>
</feature>
<evidence type="ECO:0000313" key="22">
    <source>
        <dbReference type="EMBL" id="KAK5868693.1"/>
    </source>
</evidence>
<evidence type="ECO:0000256" key="5">
    <source>
        <dbReference type="ARBA" id="ARBA00022527"/>
    </source>
</evidence>
<feature type="compositionally biased region" description="Low complexity" evidence="19">
    <location>
        <begin position="823"/>
        <end position="832"/>
    </location>
</feature>
<dbReference type="InterPro" id="IPR008271">
    <property type="entry name" value="Ser/Thr_kinase_AS"/>
</dbReference>
<dbReference type="Gene3D" id="2.30.30.40">
    <property type="entry name" value="SH3 Domains"/>
    <property type="match status" value="1"/>
</dbReference>
<evidence type="ECO:0000313" key="23">
    <source>
        <dbReference type="Proteomes" id="UP001346869"/>
    </source>
</evidence>
<dbReference type="FunFam" id="3.30.200.20:FF:000085">
    <property type="entry name" value="Mitogen-activated protein kinase kinase kinase"/>
    <property type="match status" value="1"/>
</dbReference>
<dbReference type="GO" id="GO:0005524">
    <property type="term" value="F:ATP binding"/>
    <property type="evidence" value="ECO:0007669"/>
    <property type="project" value="UniProtKB-UniRule"/>
</dbReference>
<evidence type="ECO:0000256" key="13">
    <source>
        <dbReference type="PIRNR" id="PIRNR000556"/>
    </source>
</evidence>
<reference evidence="22 23" key="2">
    <citation type="journal article" date="2023" name="Mol. Biol. Evol.">
        <title>Genomics of Secondarily Temperate Adaptation in the Only Non-Antarctic Icefish.</title>
        <authorList>
            <person name="Rivera-Colon A.G."/>
            <person name="Rayamajhi N."/>
            <person name="Minhas B.F."/>
            <person name="Madrigal G."/>
            <person name="Bilyk K.T."/>
            <person name="Yoon V."/>
            <person name="Hune M."/>
            <person name="Gregory S."/>
            <person name="Cheng C.H.C."/>
            <person name="Catchen J.M."/>
        </authorList>
    </citation>
    <scope>NUCLEOTIDE SEQUENCE [LARGE SCALE GENOMIC DNA]</scope>
    <source>
        <strain evidence="22">JMC-PN-2008</strain>
    </source>
</reference>
<comment type="caution">
    <text evidence="22">The sequence shown here is derived from an EMBL/GenBank/DDBJ whole genome shotgun (WGS) entry which is preliminary data.</text>
</comment>
<dbReference type="PROSITE" id="PS50002">
    <property type="entry name" value="SH3"/>
    <property type="match status" value="1"/>
</dbReference>
<evidence type="ECO:0000256" key="2">
    <source>
        <dbReference type="ARBA" id="ARBA00006529"/>
    </source>
</evidence>
<dbReference type="Pfam" id="PF07714">
    <property type="entry name" value="PK_Tyr_Ser-Thr"/>
    <property type="match status" value="1"/>
</dbReference>
<dbReference type="InterPro" id="IPR036028">
    <property type="entry name" value="SH3-like_dom_sf"/>
</dbReference>
<comment type="cofactor">
    <cofactor evidence="1">
        <name>Mg(2+)</name>
        <dbReference type="ChEBI" id="CHEBI:18420"/>
    </cofactor>
</comment>
<keyword evidence="18" id="KW-0175">Coiled coil</keyword>
<dbReference type="InterPro" id="IPR001452">
    <property type="entry name" value="SH3_domain"/>
</dbReference>
<dbReference type="InterPro" id="IPR016231">
    <property type="entry name" value="MLK1-4"/>
</dbReference>
<evidence type="ECO:0000256" key="7">
    <source>
        <dbReference type="ARBA" id="ARBA00022737"/>
    </source>
</evidence>
<dbReference type="SUPFAM" id="SSF56112">
    <property type="entry name" value="Protein kinase-like (PK-like)"/>
    <property type="match status" value="1"/>
</dbReference>
<dbReference type="InterPro" id="IPR051681">
    <property type="entry name" value="Ser/Thr_Kinases-Pseudokinases"/>
</dbReference>
<dbReference type="FunFam" id="2.30.30.40:FF:000079">
    <property type="entry name" value="Mitogen-activated protein kinase kinase kinase"/>
    <property type="match status" value="1"/>
</dbReference>
<evidence type="ECO:0000256" key="1">
    <source>
        <dbReference type="ARBA" id="ARBA00001946"/>
    </source>
</evidence>
<evidence type="ECO:0000256" key="19">
    <source>
        <dbReference type="SAM" id="MobiDB-lite"/>
    </source>
</evidence>
<comment type="similarity">
    <text evidence="2 13">Belongs to the protein kinase superfamily. STE Ser/Thr protein kinase family. MAP kinase kinase kinase subfamily.</text>
</comment>
<dbReference type="PROSITE" id="PS00108">
    <property type="entry name" value="PROTEIN_KINASE_ST"/>
    <property type="match status" value="1"/>
</dbReference>
<feature type="region of interest" description="Disordered" evidence="19">
    <location>
        <begin position="804"/>
        <end position="832"/>
    </location>
</feature>
<dbReference type="Proteomes" id="UP001346869">
    <property type="component" value="Unassembled WGS sequence"/>
</dbReference>
<feature type="coiled-coil region" evidence="18">
    <location>
        <begin position="476"/>
        <end position="536"/>
    </location>
</feature>
<protein>
    <recommendedName>
        <fullName evidence="3 13">Mitogen-activated protein kinase kinase kinase</fullName>
        <ecNumber evidence="3 13">2.7.11.25</ecNumber>
    </recommendedName>
</protein>
<keyword evidence="6 13" id="KW-0808">Transferase</keyword>
<evidence type="ECO:0000256" key="3">
    <source>
        <dbReference type="ARBA" id="ARBA00012406"/>
    </source>
</evidence>